<dbReference type="SMART" id="SM00369">
    <property type="entry name" value="LRR_TYP"/>
    <property type="match status" value="4"/>
</dbReference>
<dbReference type="PANTHER" id="PTHR48056:SF81">
    <property type="entry name" value="RECEPTOR PROTEIN-TYROSINE KINASE CEPR1"/>
    <property type="match status" value="1"/>
</dbReference>
<evidence type="ECO:0000259" key="7">
    <source>
        <dbReference type="PROSITE" id="PS50011"/>
    </source>
</evidence>
<keyword evidence="4" id="KW-0067">ATP-binding</keyword>
<dbReference type="InterPro" id="IPR001611">
    <property type="entry name" value="Leu-rich_rpt"/>
</dbReference>
<evidence type="ECO:0000256" key="4">
    <source>
        <dbReference type="ARBA" id="ARBA00022840"/>
    </source>
</evidence>
<dbReference type="InterPro" id="IPR008271">
    <property type="entry name" value="Ser/Thr_kinase_AS"/>
</dbReference>
<feature type="transmembrane region" description="Helical" evidence="6">
    <location>
        <begin position="527"/>
        <end position="549"/>
    </location>
</feature>
<feature type="domain" description="Protein kinase" evidence="7">
    <location>
        <begin position="595"/>
        <end position="863"/>
    </location>
</feature>
<evidence type="ECO:0000256" key="6">
    <source>
        <dbReference type="SAM" id="Phobius"/>
    </source>
</evidence>
<dbReference type="GO" id="GO:0004672">
    <property type="term" value="F:protein kinase activity"/>
    <property type="evidence" value="ECO:0007669"/>
    <property type="project" value="InterPro"/>
</dbReference>
<dbReference type="Gene3D" id="1.10.510.10">
    <property type="entry name" value="Transferase(Phosphotransferase) domain 1"/>
    <property type="match status" value="1"/>
</dbReference>
<dbReference type="PROSITE" id="PS51450">
    <property type="entry name" value="LRR"/>
    <property type="match status" value="1"/>
</dbReference>
<keyword evidence="6" id="KW-0472">Membrane</keyword>
<keyword evidence="9" id="KW-1185">Reference proteome</keyword>
<keyword evidence="2" id="KW-0677">Repeat</keyword>
<evidence type="ECO:0000313" key="8">
    <source>
        <dbReference type="EMBL" id="TMW61859.1"/>
    </source>
</evidence>
<dbReference type="Pfam" id="PF13516">
    <property type="entry name" value="LRR_6"/>
    <property type="match status" value="2"/>
</dbReference>
<organism evidence="8 9">
    <name type="scientific">Pythium oligandrum</name>
    <name type="common">Mycoparasitic fungus</name>
    <dbReference type="NCBI Taxonomy" id="41045"/>
    <lineage>
        <taxon>Eukaryota</taxon>
        <taxon>Sar</taxon>
        <taxon>Stramenopiles</taxon>
        <taxon>Oomycota</taxon>
        <taxon>Peronosporomycetes</taxon>
        <taxon>Pythiales</taxon>
        <taxon>Pythiaceae</taxon>
        <taxon>Pythium</taxon>
    </lineage>
</organism>
<dbReference type="InterPro" id="IPR011009">
    <property type="entry name" value="Kinase-like_dom_sf"/>
</dbReference>
<name>A0A8K1FIA0_PYTOL</name>
<protein>
    <recommendedName>
        <fullName evidence="7">Protein kinase domain-containing protein</fullName>
    </recommendedName>
</protein>
<dbReference type="InterPro" id="IPR000719">
    <property type="entry name" value="Prot_kinase_dom"/>
</dbReference>
<dbReference type="EMBL" id="SPLM01000075">
    <property type="protein sequence ID" value="TMW61859.1"/>
    <property type="molecule type" value="Genomic_DNA"/>
</dbReference>
<reference evidence="8" key="1">
    <citation type="submission" date="2019-03" db="EMBL/GenBank/DDBJ databases">
        <title>Long read genome sequence of the mycoparasitic Pythium oligandrum ATCC 38472 isolated from sugarbeet rhizosphere.</title>
        <authorList>
            <person name="Gaulin E."/>
        </authorList>
    </citation>
    <scope>NUCLEOTIDE SEQUENCE</scope>
    <source>
        <strain evidence="8">ATCC 38472_TT</strain>
    </source>
</reference>
<dbReference type="GO" id="GO:0005524">
    <property type="term" value="F:ATP binding"/>
    <property type="evidence" value="ECO:0007669"/>
    <property type="project" value="UniProtKB-KW"/>
</dbReference>
<keyword evidence="3" id="KW-0547">Nucleotide-binding</keyword>
<keyword evidence="6" id="KW-1133">Transmembrane helix</keyword>
<dbReference type="Gene3D" id="3.30.200.20">
    <property type="entry name" value="Phosphorylase Kinase, domain 1"/>
    <property type="match status" value="1"/>
</dbReference>
<dbReference type="InterPro" id="IPR032675">
    <property type="entry name" value="LRR_dom_sf"/>
</dbReference>
<dbReference type="SMART" id="SM00220">
    <property type="entry name" value="S_TKc"/>
    <property type="match status" value="1"/>
</dbReference>
<dbReference type="SUPFAM" id="SSF56112">
    <property type="entry name" value="Protein kinase-like (PK-like)"/>
    <property type="match status" value="1"/>
</dbReference>
<accession>A0A8K1FIA0</accession>
<dbReference type="PROSITE" id="PS00108">
    <property type="entry name" value="PROTEIN_KINASE_ST"/>
    <property type="match status" value="1"/>
</dbReference>
<evidence type="ECO:0000256" key="3">
    <source>
        <dbReference type="ARBA" id="ARBA00022741"/>
    </source>
</evidence>
<dbReference type="PROSITE" id="PS50011">
    <property type="entry name" value="PROTEIN_KINASE_DOM"/>
    <property type="match status" value="1"/>
</dbReference>
<dbReference type="AlphaFoldDB" id="A0A8K1FIA0"/>
<dbReference type="SUPFAM" id="SSF52058">
    <property type="entry name" value="L domain-like"/>
    <property type="match status" value="2"/>
</dbReference>
<comment type="caution">
    <text evidence="8">The sequence shown here is derived from an EMBL/GenBank/DDBJ whole genome shotgun (WGS) entry which is preliminary data.</text>
</comment>
<sequence length="900" mass="99736">MVNASLVQTWSSDDLSAVPKFALYSGLNMYEVPNYDYGPYIPPIETIEMELPENLYAAKWNATNIGIIGIECPEFPSEPQHYDALETLRMEDCGLTEFAWGKSTAPNLERLFIGNNRIKELPSLPAALQTIDLSGNLLKAVPPSLKDLKNLTSVHLRHNPLGNIDAKAFPAPMSGYLILKNTSMTRMPLNLNRLTELSELSLSYNNLGDNFDVSKLPPALTTLEIAYCGLTKLPKFAKESTLDMLDISGNAIAVEEYAKLPATITQLTLENAGLKRIPPVSSGLKLAIVLELANNPIERIEAGDIPDSVRKLVLNNTSLTTTDIAYTALPLGLTTVNITFSQLEEIPEYLLIANTQKQILNLAHNKIKTINRTTALRVYLQYNEIEEYDDAAAYAKLLDLSFNKLRSFKTSGADDLKVLVLRGNNLITVPDSLISLRNLQVLDLRDNPITNYVPSPQEWDFFQRVPVVMMDASQLRSNCKDIVQFKENVICNPEGSLEPASSSSDESDPDPPVRLTNGSSGSSVSTVAIALILIGVALLVVIAGFMWYLRRKRLALSKPNTTDVTTESSVRSENEDIMLWNDEELLRHRVDPKLLQVERLLAGGTYGEVFLATYEGQRVVIKRLKDRDSSRAEIQQFVSEIKMMATFRFPKIVRFVGVVWTKESDIGVLTEYMENGDLRAYLDKNKQQARDGWTVGKLRIALDIAEALVYLHSLDPPMVHRDLKSRNVLLDKDMTACLSDFGTTRAADESSTMTTEVGTALWMAPEVLSGQRYDQSADIYSLGVILSELDTHELPFQGDDRLESMGTSEGTFIMGLVGSGSLRVKFLLSCPPDIVKLGTQCTDPDPAGRPSTLEAAYTLRTLLRQQMQPTSSRNSATSTHLDSSADTADPCYIPTILYTL</sequence>
<dbReference type="PANTHER" id="PTHR48056">
    <property type="entry name" value="LRR RECEPTOR-LIKE SERINE/THREONINE-PROTEIN KINASE-RELATED"/>
    <property type="match status" value="1"/>
</dbReference>
<proteinExistence type="predicted"/>
<evidence type="ECO:0000256" key="5">
    <source>
        <dbReference type="SAM" id="MobiDB-lite"/>
    </source>
</evidence>
<gene>
    <name evidence="8" type="ORF">Poli38472_010922</name>
</gene>
<dbReference type="CDD" id="cd13999">
    <property type="entry name" value="STKc_MAP3K-like"/>
    <property type="match status" value="1"/>
</dbReference>
<dbReference type="Pfam" id="PF00069">
    <property type="entry name" value="Pkinase"/>
    <property type="match status" value="1"/>
</dbReference>
<evidence type="ECO:0000313" key="9">
    <source>
        <dbReference type="Proteomes" id="UP000794436"/>
    </source>
</evidence>
<feature type="region of interest" description="Disordered" evidence="5">
    <location>
        <begin position="496"/>
        <end position="521"/>
    </location>
</feature>
<keyword evidence="1" id="KW-0433">Leucine-rich repeat</keyword>
<evidence type="ECO:0000256" key="1">
    <source>
        <dbReference type="ARBA" id="ARBA00022614"/>
    </source>
</evidence>
<evidence type="ECO:0000256" key="2">
    <source>
        <dbReference type="ARBA" id="ARBA00022737"/>
    </source>
</evidence>
<dbReference type="Proteomes" id="UP000794436">
    <property type="component" value="Unassembled WGS sequence"/>
</dbReference>
<dbReference type="OrthoDB" id="1055097at2759"/>
<dbReference type="InterPro" id="IPR050647">
    <property type="entry name" value="Plant_LRR-RLKs"/>
</dbReference>
<dbReference type="Gene3D" id="3.80.10.10">
    <property type="entry name" value="Ribonuclease Inhibitor"/>
    <property type="match status" value="2"/>
</dbReference>
<dbReference type="InterPro" id="IPR003591">
    <property type="entry name" value="Leu-rich_rpt_typical-subtyp"/>
</dbReference>
<keyword evidence="6" id="KW-0812">Transmembrane</keyword>
<dbReference type="SMART" id="SM00364">
    <property type="entry name" value="LRR_BAC"/>
    <property type="match status" value="5"/>
</dbReference>